<feature type="region of interest" description="Disordered" evidence="2">
    <location>
        <begin position="1616"/>
        <end position="1643"/>
    </location>
</feature>
<feature type="compositionally biased region" description="Polar residues" evidence="2">
    <location>
        <begin position="1536"/>
        <end position="1559"/>
    </location>
</feature>
<reference evidence="4 5" key="1">
    <citation type="submission" date="2018-12" db="EMBL/GenBank/DDBJ databases">
        <title>Genome of Verticillium dahliae isolate Getta Getta.</title>
        <authorList>
            <person name="Gardiner D.M."/>
        </authorList>
    </citation>
    <scope>NUCLEOTIDE SEQUENCE [LARGE SCALE GENOMIC DNA]</scope>
    <source>
        <strain evidence="4 5">Getta Getta</strain>
    </source>
</reference>
<dbReference type="Proteomes" id="UP000288725">
    <property type="component" value="Chromosome 4"/>
</dbReference>
<feature type="domain" description="Rap-GAP" evidence="3">
    <location>
        <begin position="1294"/>
        <end position="1527"/>
    </location>
</feature>
<dbReference type="GO" id="GO:0051056">
    <property type="term" value="P:regulation of small GTPase mediated signal transduction"/>
    <property type="evidence" value="ECO:0007669"/>
    <property type="project" value="InterPro"/>
</dbReference>
<keyword evidence="1" id="KW-0343">GTPase activation</keyword>
<dbReference type="PANTHER" id="PTHR10063:SF0">
    <property type="entry name" value="TUBERIN"/>
    <property type="match status" value="1"/>
</dbReference>
<dbReference type="InterPro" id="IPR000331">
    <property type="entry name" value="Rap/Ran_GAP_dom"/>
</dbReference>
<feature type="region of interest" description="Disordered" evidence="2">
    <location>
        <begin position="1529"/>
        <end position="1601"/>
    </location>
</feature>
<dbReference type="FunFam" id="3.40.50.11210:FF:000007">
    <property type="entry name" value="Tuberous sclerosis 2"/>
    <property type="match status" value="1"/>
</dbReference>
<dbReference type="GO" id="GO:0005634">
    <property type="term" value="C:nucleus"/>
    <property type="evidence" value="ECO:0007669"/>
    <property type="project" value="InterPro"/>
</dbReference>
<dbReference type="InterPro" id="IPR016024">
    <property type="entry name" value="ARM-type_fold"/>
</dbReference>
<evidence type="ECO:0000313" key="5">
    <source>
        <dbReference type="Proteomes" id="UP000288725"/>
    </source>
</evidence>
<feature type="compositionally biased region" description="Low complexity" evidence="2">
    <location>
        <begin position="1622"/>
        <end position="1642"/>
    </location>
</feature>
<evidence type="ECO:0000256" key="2">
    <source>
        <dbReference type="SAM" id="MobiDB-lite"/>
    </source>
</evidence>
<dbReference type="Pfam" id="PF03542">
    <property type="entry name" value="Tuberin"/>
    <property type="match status" value="1"/>
</dbReference>
<dbReference type="SUPFAM" id="SSF48371">
    <property type="entry name" value="ARM repeat"/>
    <property type="match status" value="1"/>
</dbReference>
<evidence type="ECO:0000313" key="4">
    <source>
        <dbReference type="EMBL" id="RXG46250.1"/>
    </source>
</evidence>
<proteinExistence type="predicted"/>
<accession>A0A444RYN1</accession>
<dbReference type="Pfam" id="PF11864">
    <property type="entry name" value="DUF3384"/>
    <property type="match status" value="1"/>
</dbReference>
<evidence type="ECO:0000259" key="3">
    <source>
        <dbReference type="PROSITE" id="PS50085"/>
    </source>
</evidence>
<evidence type="ECO:0000256" key="1">
    <source>
        <dbReference type="ARBA" id="ARBA00022468"/>
    </source>
</evidence>
<dbReference type="InterPro" id="IPR027107">
    <property type="entry name" value="Tuberin/Ral-act_asu"/>
</dbReference>
<dbReference type="InterPro" id="IPR018515">
    <property type="entry name" value="Tuberin-type_domain"/>
</dbReference>
<dbReference type="SUPFAM" id="SSF111347">
    <property type="entry name" value="Rap/Ran-GAP"/>
    <property type="match status" value="1"/>
</dbReference>
<dbReference type="PROSITE" id="PS50085">
    <property type="entry name" value="RAPGAP"/>
    <property type="match status" value="1"/>
</dbReference>
<name>A0A444RYN1_VERDA</name>
<feature type="compositionally biased region" description="Polar residues" evidence="2">
    <location>
        <begin position="1592"/>
        <end position="1601"/>
    </location>
</feature>
<dbReference type="InterPro" id="IPR024584">
    <property type="entry name" value="Tuberin_N"/>
</dbReference>
<dbReference type="Pfam" id="PF02145">
    <property type="entry name" value="Rap_GAP"/>
    <property type="match status" value="1"/>
</dbReference>
<dbReference type="InterPro" id="IPR035974">
    <property type="entry name" value="Rap/Ran-GAP_sf"/>
</dbReference>
<comment type="caution">
    <text evidence="4">The sequence shown here is derived from an EMBL/GenBank/DDBJ whole genome shotgun (WGS) entry which is preliminary data.</text>
</comment>
<organism evidence="4 5">
    <name type="scientific">Verticillium dahliae</name>
    <name type="common">Verticillium wilt</name>
    <dbReference type="NCBI Taxonomy" id="27337"/>
    <lineage>
        <taxon>Eukaryota</taxon>
        <taxon>Fungi</taxon>
        <taxon>Dikarya</taxon>
        <taxon>Ascomycota</taxon>
        <taxon>Pezizomycotina</taxon>
        <taxon>Sordariomycetes</taxon>
        <taxon>Hypocreomycetidae</taxon>
        <taxon>Glomerellales</taxon>
        <taxon>Plectosphaerellaceae</taxon>
        <taxon>Verticillium</taxon>
    </lineage>
</organism>
<feature type="region of interest" description="Disordered" evidence="2">
    <location>
        <begin position="675"/>
        <end position="695"/>
    </location>
</feature>
<dbReference type="EMBL" id="RSDZ01000052">
    <property type="protein sequence ID" value="RXG46250.1"/>
    <property type="molecule type" value="Genomic_DNA"/>
</dbReference>
<dbReference type="GO" id="GO:0033596">
    <property type="term" value="C:TSC1-TSC2 complex"/>
    <property type="evidence" value="ECO:0007669"/>
    <property type="project" value="TreeGrafter"/>
</dbReference>
<dbReference type="GO" id="GO:0005096">
    <property type="term" value="F:GTPase activator activity"/>
    <property type="evidence" value="ECO:0007669"/>
    <property type="project" value="UniProtKB-KW"/>
</dbReference>
<dbReference type="GO" id="GO:0032007">
    <property type="term" value="P:negative regulation of TOR signaling"/>
    <property type="evidence" value="ECO:0007669"/>
    <property type="project" value="TreeGrafter"/>
</dbReference>
<feature type="region of interest" description="Disordered" evidence="2">
    <location>
        <begin position="1"/>
        <end position="60"/>
    </location>
</feature>
<dbReference type="Gene3D" id="3.40.50.11210">
    <property type="entry name" value="Rap/Ran-GAP"/>
    <property type="match status" value="1"/>
</dbReference>
<protein>
    <recommendedName>
        <fullName evidence="3">Rap-GAP domain-containing protein</fullName>
    </recommendedName>
</protein>
<sequence length="1657" mass="183052">MVRDSGDQLPTPQPIAVVQSSPPAVAPHRGPPESDNPDEPMSRSPGDVASSPDSSRAGGLANVFKGLTGAKLTKSPPPIAQSIFPPVISPMVDRPTGATPVAADVLSRNHMEAFEQLKNGSPNERVAAADSLRYAISEYPLSPVLDIWYAAKDLIDAGKASAARIAGWELLAECVKHKSSTDLERKEFFQTLTAPANPEDFHLQLASLVDLTNHGRDLSGFDYDVIPLLRKWLREAYQAVKVARKHASRDAKRNPKLRVSVAGEEKNLQQLFTFIVEVTKFSSNVADETALAGLVNALVAICLNTIVEDDLRACIGVIDAIVTFGSLPSGSFRECVLVLGSIFCLVPNLHKPAWHTLSIILKSHNGHATVRVLLDLLRDLPADGNSKGKDTRDIRGALAVLEKLVAKSTEKGYPTVPFTLLMNGLVATVQCTPSARVHCAVLKLLNSLFSDSDGKLHHMIAEENWTTALSIATECSKKATQATSGDNDATKTETDSDRPYEAIRRELLRMIARLESLMTSKNGSFVPRPVVIQFFMDVHTLIPDSTAVVVLDYFQEFRCCSPSDLEWEDNLALVRQGFFGNRQRSSHVRLLALRSITDAYEMMDLVGEEMEEDCIATLVKDLLSDVSAETDVAVLDALISLMVDVAIASDQELFNFITSTLKSLVVSDRLEPPASQLLSPGAPPTLERSPFESESSKSDIVTQGFVRLFMRCMNANGLKSAKLFDILVSIARGSHNQIDARLTAMKLLFRLRADWASSIFLTVETEAEGLAASLYRTEASLARKQAGDATLSARASRAEHGGPVRSARAISFSHAGTQDRSYPIRSVSGANKTVPRQKHLWSLPDQDALPEKPSTIASSVLVSYSEKVSHYLSNSEEPKAEEDNMHQVALNVTAWLDTINTIFENGCDWEVFSMILVHLPSQLSNHAMFRGALNEMQRLRRVVCEQIRLNAFQEPPIYTGLRRADVAICLFHSLTMILSYHEHFLKDQEDEIVRAFVHGISTWERCAKYCIHALSICCHELPLSTSKCLVQMLQKMAQIITQPHVAMHILEFLAGLSRLPALYVNFREEEYRIVFGICIRYLQYIRDKQQNHRALELSPTTVDGNSASTDDLPQYVYSLAHHVITFWFLALRLPDRSNHVGWIAKNLFANVESGQGLEEQAMVTIDFMQRVAYADANESSCDPLFTKERFGEILTRRWLIGNSIVTIEQATATGWAQITKRQPSGTSSYIVRENFRPPPAHQTMQGTEVVRASDHSNNVLPSHLMVQLMTSIPQTSESLRPIPLPDDDAVQRAIRVFDRNSTVDGHKVGVIYIGEGQTDEVEILSNVSGSSDYVEFLNGLGTLTKLKGSTFNTQGLDREYDSDGQYTFCWRDRVTEMVFHVITQMPTNLDRDPQCIFKKRHIGNDFVNIIFNDSGHPFRFDTFPSEFNYVNIVITPESRASFIASREAPPADKQQFMPFYKVQLMSKPGFPTISPASETKMVSLKALPGFIRLLALNASVFSLVWANREGGDTVSSWRNRLREIKRLREKHGYTPATPTNHQITFGQSPFGQPQAGGSTPSPPTTSLGGGHHGGSLTAATHSQAAAADLSRPASSVRDSFGSSLRRSSVATFFTSTSEQTSHRSSMLSTTTTTNDTEISPSTGLDSLVESVDFSRWA</sequence>
<gene>
    <name evidence="4" type="ORF">VDGE_09981</name>
</gene>
<dbReference type="PANTHER" id="PTHR10063">
    <property type="entry name" value="TUBERIN"/>
    <property type="match status" value="1"/>
</dbReference>
<feature type="compositionally biased region" description="Low complexity" evidence="2">
    <location>
        <begin position="1574"/>
        <end position="1587"/>
    </location>
</feature>